<dbReference type="PANTHER" id="PTHR40326:SF1">
    <property type="entry name" value="RING-TYPE DOMAIN-CONTAINING PROTEIN-RELATED"/>
    <property type="match status" value="1"/>
</dbReference>
<evidence type="ECO:0000313" key="1">
    <source>
        <dbReference type="EMBL" id="CAB3405427.1"/>
    </source>
</evidence>
<dbReference type="EMBL" id="CADEPM010000004">
    <property type="protein sequence ID" value="CAB3405427.1"/>
    <property type="molecule type" value="Genomic_DNA"/>
</dbReference>
<dbReference type="SUPFAM" id="SSF63829">
    <property type="entry name" value="Calcium-dependent phosphotriesterase"/>
    <property type="match status" value="1"/>
</dbReference>
<keyword evidence="2" id="KW-1185">Reference proteome</keyword>
<comment type="caution">
    <text evidence="1">The sequence shown here is derived from an EMBL/GenBank/DDBJ whole genome shotgun (WGS) entry which is preliminary data.</text>
</comment>
<dbReference type="AlphaFoldDB" id="A0A8S1EZ02"/>
<organism evidence="1 2">
    <name type="scientific">Caenorhabditis bovis</name>
    <dbReference type="NCBI Taxonomy" id="2654633"/>
    <lineage>
        <taxon>Eukaryota</taxon>
        <taxon>Metazoa</taxon>
        <taxon>Ecdysozoa</taxon>
        <taxon>Nematoda</taxon>
        <taxon>Chromadorea</taxon>
        <taxon>Rhabditida</taxon>
        <taxon>Rhabditina</taxon>
        <taxon>Rhabditomorpha</taxon>
        <taxon>Rhabditoidea</taxon>
        <taxon>Rhabditidae</taxon>
        <taxon>Peloderinae</taxon>
        <taxon>Caenorhabditis</taxon>
    </lineage>
</organism>
<protein>
    <submittedName>
        <fullName evidence="1">Uncharacterized protein</fullName>
    </submittedName>
</protein>
<proteinExistence type="predicted"/>
<accession>A0A8S1EZ02</accession>
<gene>
    <name evidence="1" type="ORF">CBOVIS_LOCUS7625</name>
</gene>
<dbReference type="Proteomes" id="UP000494206">
    <property type="component" value="Unassembled WGS sequence"/>
</dbReference>
<dbReference type="OrthoDB" id="5870165at2759"/>
<name>A0A8S1EZ02_9PELO</name>
<evidence type="ECO:0000313" key="2">
    <source>
        <dbReference type="Proteomes" id="UP000494206"/>
    </source>
</evidence>
<dbReference type="PANTHER" id="PTHR40326">
    <property type="entry name" value="PROTEIN CBG10816"/>
    <property type="match status" value="1"/>
</dbReference>
<sequence>MSTINMDDSNDSSLFHFEMPRFLTIVEKLADEEGVPNLVQEEIDYIRVAMSFLKTRVNLADEHNQLLEEQALNLSDLKIATPSEGTSDDELVEDTAETTAELSNSTLSNAMRAHNVPKVEFDSFITNEKNYLLIEKKEFKFRQEVDEMLQYPLGVVYDEIVKTWFIAENKLNKIMLVSDADGVDVIEMPEVYDGPSALCINKEGESIAILCSTPAHTSIVTYNYELGRILPFLSSNDAKLKLSHVCRGLAKSIGGSMLTLDSHGKGRLRILRSGMEHTEVIPNARNPSFIASCRKKVAITDLGTQSVYMFVVNDLDWDEQTPPRVELISRIGMAGMVANQCMNAPVFCYVAGCQFDANENVLIGDARGRTIKLFESDLSYIQRLSCDFCLPYMSNFFINSKGEASMVITCIKGDEKMCFAQLTCCDSLRVWIAPTDVRHPPPRRGTFVARYRGRYRH</sequence>
<reference evidence="1 2" key="1">
    <citation type="submission" date="2020-04" db="EMBL/GenBank/DDBJ databases">
        <authorList>
            <person name="Laetsch R D."/>
            <person name="Stevens L."/>
            <person name="Kumar S."/>
            <person name="Blaxter L. M."/>
        </authorList>
    </citation>
    <scope>NUCLEOTIDE SEQUENCE [LARGE SCALE GENOMIC DNA]</scope>
</reference>